<gene>
    <name evidence="8" type="ORF">E2F48_11640</name>
</gene>
<dbReference type="OrthoDB" id="3223244at2"/>
<evidence type="ECO:0000259" key="7">
    <source>
        <dbReference type="Pfam" id="PF02687"/>
    </source>
</evidence>
<organism evidence="8 9">
    <name type="scientific">Arthrobacter crusticola</name>
    <dbReference type="NCBI Taxonomy" id="2547960"/>
    <lineage>
        <taxon>Bacteria</taxon>
        <taxon>Bacillati</taxon>
        <taxon>Actinomycetota</taxon>
        <taxon>Actinomycetes</taxon>
        <taxon>Micrococcales</taxon>
        <taxon>Micrococcaceae</taxon>
        <taxon>Arthrobacter</taxon>
    </lineage>
</organism>
<dbReference type="PANTHER" id="PTHR30287:SF1">
    <property type="entry name" value="INNER MEMBRANE PROTEIN"/>
    <property type="match status" value="1"/>
</dbReference>
<name>A0A4R5TXE5_9MICC</name>
<dbReference type="InterPro" id="IPR038766">
    <property type="entry name" value="Membrane_comp_ABC_pdt"/>
</dbReference>
<dbReference type="InterPro" id="IPR003838">
    <property type="entry name" value="ABC3_permease_C"/>
</dbReference>
<feature type="transmembrane region" description="Helical" evidence="6">
    <location>
        <begin position="536"/>
        <end position="559"/>
    </location>
</feature>
<evidence type="ECO:0000256" key="5">
    <source>
        <dbReference type="ARBA" id="ARBA00023136"/>
    </source>
</evidence>
<accession>A0A4R5TXE5</accession>
<feature type="transmembrane region" description="Helical" evidence="6">
    <location>
        <begin position="315"/>
        <end position="335"/>
    </location>
</feature>
<reference evidence="8 9" key="1">
    <citation type="submission" date="2019-03" db="EMBL/GenBank/DDBJ databases">
        <title>Arthrobacter sp. nov., an bacterium isolated from biocrust in Mu Us Desert.</title>
        <authorList>
            <person name="Lixiong L."/>
        </authorList>
    </citation>
    <scope>NUCLEOTIDE SEQUENCE [LARGE SCALE GENOMIC DNA]</scope>
    <source>
        <strain evidence="8 9">SLN-3</strain>
    </source>
</reference>
<evidence type="ECO:0000256" key="2">
    <source>
        <dbReference type="ARBA" id="ARBA00022475"/>
    </source>
</evidence>
<evidence type="ECO:0000313" key="8">
    <source>
        <dbReference type="EMBL" id="TDK25864.1"/>
    </source>
</evidence>
<dbReference type="EMBL" id="SMTK01000003">
    <property type="protein sequence ID" value="TDK25864.1"/>
    <property type="molecule type" value="Genomic_DNA"/>
</dbReference>
<feature type="transmembrane region" description="Helical" evidence="6">
    <location>
        <begin position="181"/>
        <end position="202"/>
    </location>
</feature>
<dbReference type="AlphaFoldDB" id="A0A4R5TXE5"/>
<evidence type="ECO:0000256" key="6">
    <source>
        <dbReference type="SAM" id="Phobius"/>
    </source>
</evidence>
<feature type="transmembrane region" description="Helical" evidence="6">
    <location>
        <begin position="235"/>
        <end position="254"/>
    </location>
</feature>
<dbReference type="PANTHER" id="PTHR30287">
    <property type="entry name" value="MEMBRANE COMPONENT OF PREDICTED ABC SUPERFAMILY METABOLITE UPTAKE TRANSPORTER"/>
    <property type="match status" value="1"/>
</dbReference>
<feature type="transmembrane region" description="Helical" evidence="6">
    <location>
        <begin position="624"/>
        <end position="648"/>
    </location>
</feature>
<evidence type="ECO:0000313" key="9">
    <source>
        <dbReference type="Proteomes" id="UP000295411"/>
    </source>
</evidence>
<feature type="transmembrane region" description="Helical" evidence="6">
    <location>
        <begin position="88"/>
        <end position="115"/>
    </location>
</feature>
<evidence type="ECO:0000256" key="3">
    <source>
        <dbReference type="ARBA" id="ARBA00022692"/>
    </source>
</evidence>
<evidence type="ECO:0000256" key="4">
    <source>
        <dbReference type="ARBA" id="ARBA00022989"/>
    </source>
</evidence>
<keyword evidence="3 6" id="KW-0812">Transmembrane</keyword>
<proteinExistence type="predicted"/>
<feature type="transmembrane region" description="Helical" evidence="6">
    <location>
        <begin position="266"/>
        <end position="286"/>
    </location>
</feature>
<feature type="transmembrane region" description="Helical" evidence="6">
    <location>
        <begin position="135"/>
        <end position="161"/>
    </location>
</feature>
<feature type="transmembrane region" description="Helical" evidence="6">
    <location>
        <begin position="580"/>
        <end position="604"/>
    </location>
</feature>
<dbReference type="Pfam" id="PF02687">
    <property type="entry name" value="FtsX"/>
    <property type="match status" value="2"/>
</dbReference>
<sequence length="656" mass="66813">MWPPPRMKCSSWQTDDSPTSWWRRPRVRSPPASSSWDDSPVWSFARSAVRAYRSSLVGSILIVVSAAALLTANGVLMESGLRGDAPLLMAVAASFAGTAILVVELVVASTFASALRQRNAQFALLRAVGATPRQVRSMVTAEVVIVFAFAAPLGAIPGLFAGQLLMPALVSGGVVPAGFDLVISPLPVIGALVLLFPAALLAGRLAARKITKVSPTEAVRGGSAESSGISPARRITAITLLAIGIAVAGTPLVVSGTVGSAAGFTSAFLLLGAAALAGPVIVGAIARRAARATRSSSNAAAMLALVNSRGFSRRLTTAIIPLALLLALGTVQTGANGTTVEATGLQLRAGLESDVIITSPGGVTAEQAAAVASTPGIDAVVASSMVPAEVKIDSDTELEALSWEQTGLRAVTGSTSGLIDADETAGSLDDLTDPGTIAVSADSVFGTGKSVGDTMELRFDGGTGISPTIVAVYDRGLGFGDYIINESSLPAPNKPAVADQLLALGSADLTSLGVQTVSVDDFVQESQAGAATQQQLGAILLFVLIFFIATAAANTLVMLTSSRKPEFALLRRIGTTRTQMTAMILIESVFVMATALVIGTLSVIPALGGMAYGMLGVFSVAIDWPVYGALAGSVMLIATVGMVAPAMLGTRGRARS</sequence>
<evidence type="ECO:0000256" key="1">
    <source>
        <dbReference type="ARBA" id="ARBA00004651"/>
    </source>
</evidence>
<dbReference type="GO" id="GO:0005886">
    <property type="term" value="C:plasma membrane"/>
    <property type="evidence" value="ECO:0007669"/>
    <property type="project" value="UniProtKB-SubCell"/>
</dbReference>
<keyword evidence="2" id="KW-1003">Cell membrane</keyword>
<protein>
    <submittedName>
        <fullName evidence="8">ABC transporter permease</fullName>
    </submittedName>
</protein>
<feature type="domain" description="ABC3 transporter permease C-terminal" evidence="7">
    <location>
        <begin position="539"/>
        <end position="647"/>
    </location>
</feature>
<comment type="caution">
    <text evidence="8">The sequence shown here is derived from an EMBL/GenBank/DDBJ whole genome shotgun (WGS) entry which is preliminary data.</text>
</comment>
<keyword evidence="5 6" id="KW-0472">Membrane</keyword>
<feature type="domain" description="ABC3 transporter permease C-terminal" evidence="7">
    <location>
        <begin position="94"/>
        <end position="215"/>
    </location>
</feature>
<keyword evidence="4 6" id="KW-1133">Transmembrane helix</keyword>
<comment type="subcellular location">
    <subcellularLocation>
        <location evidence="1">Cell membrane</location>
        <topology evidence="1">Multi-pass membrane protein</topology>
    </subcellularLocation>
</comment>
<dbReference type="Proteomes" id="UP000295411">
    <property type="component" value="Unassembled WGS sequence"/>
</dbReference>
<feature type="transmembrane region" description="Helical" evidence="6">
    <location>
        <begin position="56"/>
        <end position="76"/>
    </location>
</feature>
<keyword evidence="9" id="KW-1185">Reference proteome</keyword>